<evidence type="ECO:0000313" key="16">
    <source>
        <dbReference type="EMBL" id="SDK64086.1"/>
    </source>
</evidence>
<accession>A0A1G9DJS8</accession>
<dbReference type="SUPFAM" id="SSF64158">
    <property type="entry name" value="2,3-Bisphosphoglycerate-independent phosphoglycerate mutase, substrate-binding domain"/>
    <property type="match status" value="1"/>
</dbReference>
<evidence type="ECO:0000256" key="1">
    <source>
        <dbReference type="ARBA" id="ARBA00000370"/>
    </source>
</evidence>
<dbReference type="GO" id="GO:0005829">
    <property type="term" value="C:cytosol"/>
    <property type="evidence" value="ECO:0007669"/>
    <property type="project" value="TreeGrafter"/>
</dbReference>
<evidence type="ECO:0000259" key="15">
    <source>
        <dbReference type="Pfam" id="PF06415"/>
    </source>
</evidence>
<feature type="binding site" evidence="10 12">
    <location>
        <position position="333"/>
    </location>
    <ligand>
        <name>substrate</name>
    </ligand>
</feature>
<evidence type="ECO:0000256" key="6">
    <source>
        <dbReference type="ARBA" id="ARBA00023152"/>
    </source>
</evidence>
<dbReference type="FunFam" id="3.40.1450.10:FF:000001">
    <property type="entry name" value="2,3-bisphosphoglycerate-independent phosphoglycerate mutase"/>
    <property type="match status" value="1"/>
</dbReference>
<dbReference type="InterPro" id="IPR005995">
    <property type="entry name" value="Pgm_bpd_ind"/>
</dbReference>
<evidence type="ECO:0000256" key="10">
    <source>
        <dbReference type="HAMAP-Rule" id="MF_01038"/>
    </source>
</evidence>
<protein>
    <recommendedName>
        <fullName evidence="9 10">2,3-bisphosphoglycerate-independent phosphoglycerate mutase</fullName>
        <shortName evidence="10">BPG-independent PGAM</shortName>
        <shortName evidence="10">Phosphoglyceromutase</shortName>
        <shortName evidence="10">iPGM</shortName>
        <ecNumber evidence="4 10">5.4.2.12</ecNumber>
    </recommendedName>
</protein>
<feature type="binding site" evidence="10 13">
    <location>
        <position position="14"/>
    </location>
    <ligand>
        <name>Mn(2+)</name>
        <dbReference type="ChEBI" id="CHEBI:29035"/>
        <label>2</label>
    </ligand>
</feature>
<evidence type="ECO:0000256" key="11">
    <source>
        <dbReference type="PIRSR" id="PIRSR001492-1"/>
    </source>
</evidence>
<feature type="binding site" evidence="10 12">
    <location>
        <position position="193"/>
    </location>
    <ligand>
        <name>substrate</name>
    </ligand>
</feature>
<evidence type="ECO:0000256" key="5">
    <source>
        <dbReference type="ARBA" id="ARBA00022723"/>
    </source>
</evidence>
<dbReference type="Pfam" id="PF06415">
    <property type="entry name" value="iPGM_N"/>
    <property type="match status" value="1"/>
</dbReference>
<dbReference type="NCBIfam" id="TIGR01307">
    <property type="entry name" value="pgm_bpd_ind"/>
    <property type="match status" value="1"/>
</dbReference>
<dbReference type="Pfam" id="PF01676">
    <property type="entry name" value="Metalloenzyme"/>
    <property type="match status" value="1"/>
</dbReference>
<keyword evidence="17" id="KW-1185">Reference proteome</keyword>
<evidence type="ECO:0000313" key="17">
    <source>
        <dbReference type="Proteomes" id="UP000199305"/>
    </source>
</evidence>
<dbReference type="PANTHER" id="PTHR31637">
    <property type="entry name" value="2,3-BISPHOSPHOGLYCERATE-INDEPENDENT PHOSPHOGLYCERATE MUTASE"/>
    <property type="match status" value="1"/>
</dbReference>
<dbReference type="UniPathway" id="UPA00109">
    <property type="reaction ID" value="UER00186"/>
</dbReference>
<feature type="binding site" evidence="10 13">
    <location>
        <position position="404"/>
    </location>
    <ligand>
        <name>Mn(2+)</name>
        <dbReference type="ChEBI" id="CHEBI:29035"/>
        <label>1</label>
    </ligand>
</feature>
<dbReference type="EC" id="5.4.2.12" evidence="4 10"/>
<comment type="subunit">
    <text evidence="10">Monomer.</text>
</comment>
<feature type="active site" description="Phosphoserine intermediate" evidence="10 11">
    <location>
        <position position="64"/>
    </location>
</feature>
<dbReference type="InterPro" id="IPR006124">
    <property type="entry name" value="Metalloenzyme"/>
</dbReference>
<comment type="similarity">
    <text evidence="3 10">Belongs to the BPG-independent phosphoglycerate mutase family.</text>
</comment>
<feature type="binding site" evidence="10 12">
    <location>
        <position position="187"/>
    </location>
    <ligand>
        <name>substrate</name>
    </ligand>
</feature>
<dbReference type="STRING" id="658219.SAMN05216212_2835"/>
<dbReference type="InterPro" id="IPR036646">
    <property type="entry name" value="PGAM_B_sf"/>
</dbReference>
<organism evidence="16 17">
    <name type="scientific">Microbulbifer yueqingensis</name>
    <dbReference type="NCBI Taxonomy" id="658219"/>
    <lineage>
        <taxon>Bacteria</taxon>
        <taxon>Pseudomonadati</taxon>
        <taxon>Pseudomonadota</taxon>
        <taxon>Gammaproteobacteria</taxon>
        <taxon>Cellvibrionales</taxon>
        <taxon>Microbulbiferaceae</taxon>
        <taxon>Microbulbifer</taxon>
    </lineage>
</organism>
<feature type="binding site" evidence="10 13">
    <location>
        <position position="460"/>
    </location>
    <ligand>
        <name>Mn(2+)</name>
        <dbReference type="ChEBI" id="CHEBI:29035"/>
        <label>1</label>
    </ligand>
</feature>
<comment type="cofactor">
    <cofactor evidence="10">
        <name>Mn(2+)</name>
        <dbReference type="ChEBI" id="CHEBI:29035"/>
    </cofactor>
    <text evidence="10">Binds 2 manganese ions per subunit.</text>
</comment>
<dbReference type="GO" id="GO:0006096">
    <property type="term" value="P:glycolytic process"/>
    <property type="evidence" value="ECO:0007669"/>
    <property type="project" value="UniProtKB-UniRule"/>
</dbReference>
<dbReference type="OrthoDB" id="9800863at2"/>
<keyword evidence="8 10" id="KW-0413">Isomerase</keyword>
<dbReference type="FunFam" id="3.40.720.10:FF:000001">
    <property type="entry name" value="2,3-bisphosphoglycerate-independent phosphoglycerate mutase"/>
    <property type="match status" value="1"/>
</dbReference>
<dbReference type="GO" id="GO:0030145">
    <property type="term" value="F:manganese ion binding"/>
    <property type="evidence" value="ECO:0007669"/>
    <property type="project" value="UniProtKB-UniRule"/>
</dbReference>
<dbReference type="PANTHER" id="PTHR31637:SF0">
    <property type="entry name" value="2,3-BISPHOSPHOGLYCERATE-INDEPENDENT PHOSPHOGLYCERATE MUTASE"/>
    <property type="match status" value="1"/>
</dbReference>
<keyword evidence="7 10" id="KW-0464">Manganese</keyword>
<evidence type="ECO:0000256" key="2">
    <source>
        <dbReference type="ARBA" id="ARBA00004798"/>
    </source>
</evidence>
<feature type="binding site" evidence="10 13">
    <location>
        <position position="64"/>
    </location>
    <ligand>
        <name>Mn(2+)</name>
        <dbReference type="ChEBI" id="CHEBI:29035"/>
        <label>2</label>
    </ligand>
</feature>
<evidence type="ECO:0000256" key="4">
    <source>
        <dbReference type="ARBA" id="ARBA00012026"/>
    </source>
</evidence>
<evidence type="ECO:0000259" key="14">
    <source>
        <dbReference type="Pfam" id="PF01676"/>
    </source>
</evidence>
<feature type="binding site" evidence="10 13">
    <location>
        <position position="400"/>
    </location>
    <ligand>
        <name>Mn(2+)</name>
        <dbReference type="ChEBI" id="CHEBI:29035"/>
        <label>1</label>
    </ligand>
</feature>
<name>A0A1G9DJS8_9GAMM</name>
<dbReference type="InterPro" id="IPR011258">
    <property type="entry name" value="BPG-indep_PGM_N"/>
</dbReference>
<reference evidence="17" key="1">
    <citation type="submission" date="2016-10" db="EMBL/GenBank/DDBJ databases">
        <authorList>
            <person name="Varghese N."/>
            <person name="Submissions S."/>
        </authorList>
    </citation>
    <scope>NUCLEOTIDE SEQUENCE [LARGE SCALE GENOMIC DNA]</scope>
    <source>
        <strain evidence="17">CGMCC 1.10658</strain>
    </source>
</reference>
<dbReference type="Gene3D" id="3.40.720.10">
    <property type="entry name" value="Alkaline Phosphatase, subunit A"/>
    <property type="match status" value="1"/>
</dbReference>
<dbReference type="SUPFAM" id="SSF53649">
    <property type="entry name" value="Alkaline phosphatase-like"/>
    <property type="match status" value="1"/>
</dbReference>
<dbReference type="EMBL" id="FNFH01000006">
    <property type="protein sequence ID" value="SDK64086.1"/>
    <property type="molecule type" value="Genomic_DNA"/>
</dbReference>
<evidence type="ECO:0000256" key="13">
    <source>
        <dbReference type="PIRSR" id="PIRSR001492-3"/>
    </source>
</evidence>
<dbReference type="RefSeq" id="WP_091515632.1">
    <property type="nucleotide sequence ID" value="NZ_FNFH01000006.1"/>
</dbReference>
<dbReference type="InterPro" id="IPR017850">
    <property type="entry name" value="Alkaline_phosphatase_core_sf"/>
</dbReference>
<dbReference type="AlphaFoldDB" id="A0A1G9DJS8"/>
<feature type="binding site" evidence="10 12">
    <location>
        <position position="125"/>
    </location>
    <ligand>
        <name>substrate</name>
    </ligand>
</feature>
<evidence type="ECO:0000256" key="3">
    <source>
        <dbReference type="ARBA" id="ARBA00008819"/>
    </source>
</evidence>
<feature type="domain" description="BPG-independent PGAM N-terminal" evidence="15">
    <location>
        <begin position="84"/>
        <end position="296"/>
    </location>
</feature>
<keyword evidence="6 10" id="KW-0324">Glycolysis</keyword>
<dbReference type="Proteomes" id="UP000199305">
    <property type="component" value="Unassembled WGS sequence"/>
</dbReference>
<dbReference type="GO" id="GO:0004619">
    <property type="term" value="F:phosphoglycerate mutase activity"/>
    <property type="evidence" value="ECO:0007669"/>
    <property type="project" value="UniProtKB-UniRule"/>
</dbReference>
<dbReference type="GO" id="GO:0006007">
    <property type="term" value="P:glucose catabolic process"/>
    <property type="evidence" value="ECO:0007669"/>
    <property type="project" value="InterPro"/>
</dbReference>
<dbReference type="Gene3D" id="3.40.1450.10">
    <property type="entry name" value="BPG-independent phosphoglycerate mutase, domain B"/>
    <property type="match status" value="1"/>
</dbReference>
<evidence type="ECO:0000256" key="8">
    <source>
        <dbReference type="ARBA" id="ARBA00023235"/>
    </source>
</evidence>
<gene>
    <name evidence="10" type="primary">gpmI</name>
    <name evidence="16" type="ORF">SAMN05216212_2835</name>
</gene>
<feature type="binding site" evidence="10 13">
    <location>
        <position position="441"/>
    </location>
    <ligand>
        <name>Mn(2+)</name>
        <dbReference type="ChEBI" id="CHEBI:29035"/>
        <label>2</label>
    </ligand>
</feature>
<feature type="domain" description="Metalloenzyme" evidence="14">
    <location>
        <begin position="7"/>
        <end position="497"/>
    </location>
</feature>
<feature type="binding site" evidence="10 12">
    <location>
        <begin position="155"/>
        <end position="156"/>
    </location>
    <ligand>
        <name>substrate</name>
    </ligand>
</feature>
<dbReference type="CDD" id="cd16010">
    <property type="entry name" value="iPGM"/>
    <property type="match status" value="1"/>
</dbReference>
<evidence type="ECO:0000256" key="9">
    <source>
        <dbReference type="ARBA" id="ARBA00071648"/>
    </source>
</evidence>
<proteinExistence type="inferred from homology"/>
<evidence type="ECO:0000256" key="7">
    <source>
        <dbReference type="ARBA" id="ARBA00023211"/>
    </source>
</evidence>
<feature type="binding site" evidence="10 12">
    <location>
        <begin position="259"/>
        <end position="262"/>
    </location>
    <ligand>
        <name>substrate</name>
    </ligand>
</feature>
<keyword evidence="5 10" id="KW-0479">Metal-binding</keyword>
<comment type="catalytic activity">
    <reaction evidence="1 10">
        <text>(2R)-2-phosphoglycerate = (2R)-3-phosphoglycerate</text>
        <dbReference type="Rhea" id="RHEA:15901"/>
        <dbReference type="ChEBI" id="CHEBI:58272"/>
        <dbReference type="ChEBI" id="CHEBI:58289"/>
        <dbReference type="EC" id="5.4.2.12"/>
    </reaction>
</comment>
<comment type="function">
    <text evidence="10">Catalyzes the interconversion of 2-phosphoglycerate and 3-phosphoglycerate.</text>
</comment>
<evidence type="ECO:0000256" key="12">
    <source>
        <dbReference type="PIRSR" id="PIRSR001492-2"/>
    </source>
</evidence>
<dbReference type="HAMAP" id="MF_01038">
    <property type="entry name" value="GpmI"/>
    <property type="match status" value="1"/>
</dbReference>
<dbReference type="PIRSF" id="PIRSF001492">
    <property type="entry name" value="IPGAM"/>
    <property type="match status" value="1"/>
</dbReference>
<feature type="binding site" evidence="10 13">
    <location>
        <position position="442"/>
    </location>
    <ligand>
        <name>Mn(2+)</name>
        <dbReference type="ChEBI" id="CHEBI:29035"/>
        <label>2</label>
    </ligand>
</feature>
<comment type="pathway">
    <text evidence="2 10">Carbohydrate degradation; glycolysis; pyruvate from D-glyceraldehyde 3-phosphate: step 3/5.</text>
</comment>
<sequence length="512" mass="55179">MSPSKRPLILLILDGFGHSDNTEHNAIHAAKSPVWDRIWAEQPKTLIQTSGMAVGLPEGQMGNSEVGHMTLGAGRVVYQNFTRINKAIEDGEFFRNPAYTAAVDKAVANDGAVHIMGLLSEGGVHSHEDHIVAMVTLAAQRGARRIYLHAFLDGRDTPPRSAEPSIARLVQVCDSVGNARIASLAGRYFAMDRDQRWDRTQSVYDLLTLGEAGHSAPDALAGLAAAYERGENDEFVSPTLVGEAAPIADGDALVFMNFRPDRARQLTRAFTETDFDGFKRKARPKLADFVMTTEYAADIDASCAFPPEELVNSLGEYLASQGKSQLRIAETEKYAHVTFFFSGGREEPYEGETRELIKSPNVATYDLQPEMSAPEVTDKLVAAIESGDYDAIICNYANGDMVGHTGVFDAAVKAVEALDGCVGRVVDAALAAGGEVLITADHGNVEEMFDAGSGQVSTQHSTLPVPFVYVGKRKLSLQKGGSLADVAPTMLALMGLEQPEEMTGHSLVQFEA</sequence>